<name>A0A286M312_GRABC</name>
<dbReference type="EMBL" id="CP000394">
    <property type="protein sequence ID" value="ASV62411.1"/>
    <property type="molecule type" value="Genomic_DNA"/>
</dbReference>
<dbReference type="KEGG" id="gbe:GbCGDNIH1_7203"/>
<gene>
    <name evidence="2" type="ordered locus">GbCGDNIH1_7203</name>
</gene>
<keyword evidence="1" id="KW-1133">Transmembrane helix</keyword>
<accession>A0A286M312</accession>
<dbReference type="AlphaFoldDB" id="A0A286M312"/>
<sequence length="45" mass="5006">MFRFLSFRQSRVTSLLACAVPVRMLGAVIVLACLWLGILWAVSLP</sequence>
<keyword evidence="3" id="KW-1185">Reference proteome</keyword>
<organism evidence="2 3">
    <name type="scientific">Granulibacter bethesdensis (strain ATCC BAA-1260 / CGDNIH1)</name>
    <dbReference type="NCBI Taxonomy" id="391165"/>
    <lineage>
        <taxon>Bacteria</taxon>
        <taxon>Pseudomonadati</taxon>
        <taxon>Pseudomonadota</taxon>
        <taxon>Alphaproteobacteria</taxon>
        <taxon>Acetobacterales</taxon>
        <taxon>Acetobacteraceae</taxon>
        <taxon>Granulibacter</taxon>
    </lineage>
</organism>
<evidence type="ECO:0000313" key="3">
    <source>
        <dbReference type="Proteomes" id="UP000001963"/>
    </source>
</evidence>
<reference evidence="2 3" key="1">
    <citation type="journal article" date="2007" name="J. Bacteriol.">
        <title>Genome sequence analysis of the emerging human pathogenic acetic acid bacterium Granulibacter bethesdensis.</title>
        <authorList>
            <person name="Greenberg D.E."/>
            <person name="Porcella S.F."/>
            <person name="Zelazny A.M."/>
            <person name="Virtaneva K."/>
            <person name="Sturdevant D.E."/>
            <person name="Kupko J.J.III."/>
            <person name="Barbian K.D."/>
            <person name="Babar A."/>
            <person name="Dorward D.W."/>
            <person name="Holland S.M."/>
        </authorList>
    </citation>
    <scope>NUCLEOTIDE SEQUENCE [LARGE SCALE GENOMIC DNA]</scope>
    <source>
        <strain evidence="3">ATCC BAA-1260 / CGDNIH1</strain>
    </source>
</reference>
<feature type="transmembrane region" description="Helical" evidence="1">
    <location>
        <begin position="12"/>
        <end position="42"/>
    </location>
</feature>
<evidence type="ECO:0000313" key="2">
    <source>
        <dbReference type="EMBL" id="ASV62411.1"/>
    </source>
</evidence>
<evidence type="ECO:0000256" key="1">
    <source>
        <dbReference type="SAM" id="Phobius"/>
    </source>
</evidence>
<protein>
    <submittedName>
        <fullName evidence="2">Uncharacterized protein</fullName>
    </submittedName>
</protein>
<keyword evidence="1" id="KW-0472">Membrane</keyword>
<proteinExistence type="predicted"/>
<dbReference type="Proteomes" id="UP000001963">
    <property type="component" value="Chromosome"/>
</dbReference>
<keyword evidence="1" id="KW-0812">Transmembrane</keyword>